<reference evidence="3" key="1">
    <citation type="submission" date="2023-01" db="EMBL/GenBank/DDBJ databases">
        <title>Genome assembly of the deep-sea coral Lophelia pertusa.</title>
        <authorList>
            <person name="Herrera S."/>
            <person name="Cordes E."/>
        </authorList>
    </citation>
    <scope>NUCLEOTIDE SEQUENCE</scope>
    <source>
        <strain evidence="3">USNM1676648</strain>
        <tissue evidence="3">Polyp</tissue>
    </source>
</reference>
<evidence type="ECO:0000313" key="3">
    <source>
        <dbReference type="EMBL" id="KAJ7369320.1"/>
    </source>
</evidence>
<dbReference type="GO" id="GO:0019878">
    <property type="term" value="P:lysine biosynthetic process via aminoadipic acid"/>
    <property type="evidence" value="ECO:0007669"/>
    <property type="project" value="TreeGrafter"/>
</dbReference>
<evidence type="ECO:0000313" key="4">
    <source>
        <dbReference type="Proteomes" id="UP001163046"/>
    </source>
</evidence>
<feature type="domain" description="Saccharopine dehydrogenase-like C-terminal" evidence="2">
    <location>
        <begin position="2"/>
        <end position="109"/>
    </location>
</feature>
<dbReference type="EMBL" id="MU827068">
    <property type="protein sequence ID" value="KAJ7369320.1"/>
    <property type="molecule type" value="Genomic_DNA"/>
</dbReference>
<dbReference type="InterPro" id="IPR051168">
    <property type="entry name" value="AASS"/>
</dbReference>
<comment type="caution">
    <text evidence="3">The sequence shown here is derived from an EMBL/GenBank/DDBJ whole genome shotgun (WGS) entry which is preliminary data.</text>
</comment>
<dbReference type="SUPFAM" id="SSF55347">
    <property type="entry name" value="Glyceraldehyde-3-phosphate dehydrogenase-like, C-terminal domain"/>
    <property type="match status" value="1"/>
</dbReference>
<protein>
    <recommendedName>
        <fullName evidence="2">Saccharopine dehydrogenase-like C-terminal domain-containing protein</fullName>
    </recommendedName>
</protein>
<dbReference type="OrthoDB" id="10059875at2759"/>
<dbReference type="GO" id="GO:0005737">
    <property type="term" value="C:cytoplasm"/>
    <property type="evidence" value="ECO:0007669"/>
    <property type="project" value="TreeGrafter"/>
</dbReference>
<dbReference type="Proteomes" id="UP001163046">
    <property type="component" value="Unassembled WGS sequence"/>
</dbReference>
<gene>
    <name evidence="3" type="ORF">OS493_039806</name>
</gene>
<dbReference type="PANTHER" id="PTHR11133">
    <property type="entry name" value="SACCHAROPINE DEHYDROGENASE"/>
    <property type="match status" value="1"/>
</dbReference>
<keyword evidence="4" id="KW-1185">Reference proteome</keyword>
<dbReference type="GO" id="GO:0004753">
    <property type="term" value="F:saccharopine dehydrogenase activity"/>
    <property type="evidence" value="ECO:0007669"/>
    <property type="project" value="TreeGrafter"/>
</dbReference>
<proteinExistence type="predicted"/>
<evidence type="ECO:0000259" key="2">
    <source>
        <dbReference type="Pfam" id="PF16653"/>
    </source>
</evidence>
<dbReference type="Pfam" id="PF16653">
    <property type="entry name" value="Sacchrp_dh_C"/>
    <property type="match status" value="1"/>
</dbReference>
<dbReference type="Gene3D" id="3.30.360.10">
    <property type="entry name" value="Dihydrodipicolinate Reductase, domain 2"/>
    <property type="match status" value="2"/>
</dbReference>
<dbReference type="AlphaFoldDB" id="A0A9W9YTN9"/>
<accession>A0A9W9YTN9</accession>
<evidence type="ECO:0000256" key="1">
    <source>
        <dbReference type="ARBA" id="ARBA00023002"/>
    </source>
</evidence>
<sequence>VGLDPGIDYHVGYGVAFDDAKAERSTKIKSFRSYCGGETLPAPEHADNPLRYKFRLWKWQQVGLLLEESKFNRPFPGSRLECYPNRDSTEYGKLYNITTANTLLQRGTLCVIEVAGLTLSLR</sequence>
<organism evidence="3 4">
    <name type="scientific">Desmophyllum pertusum</name>
    <dbReference type="NCBI Taxonomy" id="174260"/>
    <lineage>
        <taxon>Eukaryota</taxon>
        <taxon>Metazoa</taxon>
        <taxon>Cnidaria</taxon>
        <taxon>Anthozoa</taxon>
        <taxon>Hexacorallia</taxon>
        <taxon>Scleractinia</taxon>
        <taxon>Caryophylliina</taxon>
        <taxon>Caryophylliidae</taxon>
        <taxon>Desmophyllum</taxon>
    </lineage>
</organism>
<feature type="non-terminal residue" evidence="3">
    <location>
        <position position="1"/>
    </location>
</feature>
<keyword evidence="1" id="KW-0560">Oxidoreductase</keyword>
<dbReference type="PANTHER" id="PTHR11133:SF22">
    <property type="entry name" value="ALPHA-AMINOADIPIC SEMIALDEHYDE SYNTHASE, MITOCHONDRIAL"/>
    <property type="match status" value="1"/>
</dbReference>
<name>A0A9W9YTN9_9CNID</name>
<dbReference type="InterPro" id="IPR032095">
    <property type="entry name" value="Sacchrp_dh-like_C"/>
</dbReference>